<sequence length="58" mass="6447">MKRLLLMFSLLILVLVVNAENVTDTEMLNLTLNQTALNGTLNQTQVNPTVNATPQHQL</sequence>
<proteinExistence type="predicted"/>
<dbReference type="AlphaFoldDB" id="N0BFQ4"/>
<gene>
    <name evidence="1" type="ORF">Asulf_01102</name>
</gene>
<organism evidence="1 2">
    <name type="scientific">Archaeoglobus sulfaticallidus PM70-1</name>
    <dbReference type="NCBI Taxonomy" id="387631"/>
    <lineage>
        <taxon>Archaea</taxon>
        <taxon>Methanobacteriati</taxon>
        <taxon>Methanobacteriota</taxon>
        <taxon>Archaeoglobi</taxon>
        <taxon>Archaeoglobales</taxon>
        <taxon>Archaeoglobaceae</taxon>
        <taxon>Archaeoglobus</taxon>
    </lineage>
</organism>
<evidence type="ECO:0000313" key="1">
    <source>
        <dbReference type="EMBL" id="AGK61102.1"/>
    </source>
</evidence>
<dbReference type="HOGENOM" id="CLU_2968259_0_0_2"/>
<accession>N0BFQ4</accession>
<name>N0BFQ4_9EURY</name>
<evidence type="ECO:0000313" key="2">
    <source>
        <dbReference type="Proteomes" id="UP000013307"/>
    </source>
</evidence>
<keyword evidence="2" id="KW-1185">Reference proteome</keyword>
<dbReference type="KEGG" id="ast:Asulf_01102"/>
<reference evidence="1 2" key="1">
    <citation type="journal article" date="2013" name="Genome Announc.">
        <title>Complete Genome Sequence of the Thermophilic and Facultatively Chemolithoautotrophic Sulfate Reducer Archaeoglobus sulfaticallidus Strain PM70-1T.</title>
        <authorList>
            <person name="Stokke R."/>
            <person name="Hocking W.P."/>
            <person name="Steinsbu B.O."/>
            <person name="Steen I.H."/>
        </authorList>
    </citation>
    <scope>NUCLEOTIDE SEQUENCE [LARGE SCALE GENOMIC DNA]</scope>
    <source>
        <strain evidence="1">PM70-1</strain>
    </source>
</reference>
<dbReference type="Proteomes" id="UP000013307">
    <property type="component" value="Chromosome"/>
</dbReference>
<dbReference type="EMBL" id="CP005290">
    <property type="protein sequence ID" value="AGK61102.1"/>
    <property type="molecule type" value="Genomic_DNA"/>
</dbReference>
<protein>
    <submittedName>
        <fullName evidence="1">Uncharacterized protein</fullName>
    </submittedName>
</protein>